<dbReference type="EMBL" id="CVMT01000001">
    <property type="protein sequence ID" value="CRG84585.1"/>
    <property type="molecule type" value="Genomic_DNA"/>
</dbReference>
<dbReference type="Gene3D" id="3.40.50.880">
    <property type="match status" value="1"/>
</dbReference>
<dbReference type="InterPro" id="IPR029062">
    <property type="entry name" value="Class_I_gatase-like"/>
</dbReference>
<dbReference type="SUPFAM" id="SSF52317">
    <property type="entry name" value="Class I glutamine amidotransferase-like"/>
    <property type="match status" value="1"/>
</dbReference>
<dbReference type="GO" id="GO:0005829">
    <property type="term" value="C:cytosol"/>
    <property type="evidence" value="ECO:0007669"/>
    <property type="project" value="TreeGrafter"/>
</dbReference>
<proteinExistence type="predicted"/>
<accession>A0A0U1LQP0</accession>
<dbReference type="OMA" id="LQMIHGD"/>
<organism evidence="1 2">
    <name type="scientific">Talaromyces islandicus</name>
    <name type="common">Penicillium islandicum</name>
    <dbReference type="NCBI Taxonomy" id="28573"/>
    <lineage>
        <taxon>Eukaryota</taxon>
        <taxon>Fungi</taxon>
        <taxon>Dikarya</taxon>
        <taxon>Ascomycota</taxon>
        <taxon>Pezizomycotina</taxon>
        <taxon>Eurotiomycetes</taxon>
        <taxon>Eurotiomycetidae</taxon>
        <taxon>Eurotiales</taxon>
        <taxon>Trichocomaceae</taxon>
        <taxon>Talaromyces</taxon>
        <taxon>Talaromyces sect. Islandici</taxon>
    </lineage>
</organism>
<protein>
    <recommendedName>
        <fullName evidence="3">Glutamine amidotransferase domain-containing protein</fullName>
    </recommendedName>
</protein>
<evidence type="ECO:0008006" key="3">
    <source>
        <dbReference type="Google" id="ProtNLM"/>
    </source>
</evidence>
<evidence type="ECO:0000313" key="1">
    <source>
        <dbReference type="EMBL" id="CRG84585.1"/>
    </source>
</evidence>
<reference evidence="1 2" key="1">
    <citation type="submission" date="2015-04" db="EMBL/GenBank/DDBJ databases">
        <authorList>
            <person name="Syromyatnikov M.Y."/>
            <person name="Popov V.N."/>
        </authorList>
    </citation>
    <scope>NUCLEOTIDE SEQUENCE [LARGE SCALE GENOMIC DNA]</scope>
    <source>
        <strain evidence="1">WF-38-12</strain>
    </source>
</reference>
<dbReference type="PANTHER" id="PTHR42695">
    <property type="entry name" value="GLUTAMINE AMIDOTRANSFERASE YLR126C-RELATED"/>
    <property type="match status" value="1"/>
</dbReference>
<dbReference type="PANTHER" id="PTHR42695:SF6">
    <property type="entry name" value="GLUTAMINE AMIDOTRANSFERASE DOMAIN-CONTAINING PROTEIN"/>
    <property type="match status" value="1"/>
</dbReference>
<dbReference type="GO" id="GO:0005634">
    <property type="term" value="C:nucleus"/>
    <property type="evidence" value="ECO:0007669"/>
    <property type="project" value="TreeGrafter"/>
</dbReference>
<name>A0A0U1LQP0_TALIS</name>
<sequence>MIIHVAILDTDIPVRPVYSARGLYSSQFRTLLQSAAGRMNNNSSNRQTEKIEIQTSAYDVVGGAFPALDMLRSPKTKNVKKSVQAPPIDAIIVTGSLASSYQIEKYPWIMQLQEYIQTVWREYPAVKMFGSCFGHQLIAQALLSQGSGKEQIFFIDEKTVTPPGTAYVEACPLGFEIGIHPITLNPAFVSSAAPALSTLRDGKMRIQLFHGDRVVSSSSTKDLPAPWLNIGSTELSPIQGLFYPGRVLTYQGHFEFDAWLNRELVVACASRWGWTEEMIQRYMEQVEQNSGEDDSELAAEVVVWFFAGNNSSKSVGPIKRFTDRFRKMLCLG</sequence>
<dbReference type="InterPro" id="IPR044992">
    <property type="entry name" value="ChyE-like"/>
</dbReference>
<dbReference type="CDD" id="cd01741">
    <property type="entry name" value="GATase1_1"/>
    <property type="match status" value="1"/>
</dbReference>
<keyword evidence="2" id="KW-1185">Reference proteome</keyword>
<dbReference type="AlphaFoldDB" id="A0A0U1LQP0"/>
<evidence type="ECO:0000313" key="2">
    <source>
        <dbReference type="Proteomes" id="UP000054383"/>
    </source>
</evidence>
<gene>
    <name evidence="1" type="ORF">PISL3812_01850</name>
</gene>
<dbReference type="Proteomes" id="UP000054383">
    <property type="component" value="Unassembled WGS sequence"/>
</dbReference>
<dbReference type="OrthoDB" id="1669814at2759"/>
<dbReference type="STRING" id="28573.A0A0U1LQP0"/>